<organism evidence="3 4">
    <name type="scientific">Catenaria anguillulae PL171</name>
    <dbReference type="NCBI Taxonomy" id="765915"/>
    <lineage>
        <taxon>Eukaryota</taxon>
        <taxon>Fungi</taxon>
        <taxon>Fungi incertae sedis</taxon>
        <taxon>Blastocladiomycota</taxon>
        <taxon>Blastocladiomycetes</taxon>
        <taxon>Blastocladiales</taxon>
        <taxon>Catenariaceae</taxon>
        <taxon>Catenaria</taxon>
    </lineage>
</organism>
<evidence type="ECO:0000256" key="1">
    <source>
        <dbReference type="SAM" id="MobiDB-lite"/>
    </source>
</evidence>
<gene>
    <name evidence="3" type="ORF">BCR44DRAFT_33922</name>
</gene>
<dbReference type="EMBL" id="MCFL01000019">
    <property type="protein sequence ID" value="ORZ36067.1"/>
    <property type="molecule type" value="Genomic_DNA"/>
</dbReference>
<comment type="caution">
    <text evidence="3">The sequence shown here is derived from an EMBL/GenBank/DDBJ whole genome shotgun (WGS) entry which is preliminary data.</text>
</comment>
<protein>
    <submittedName>
        <fullName evidence="3">Uncharacterized protein</fullName>
    </submittedName>
</protein>
<accession>A0A1Y2HN88</accession>
<evidence type="ECO:0000313" key="4">
    <source>
        <dbReference type="Proteomes" id="UP000193411"/>
    </source>
</evidence>
<dbReference type="OrthoDB" id="5589479at2759"/>
<name>A0A1Y2HN88_9FUNG</name>
<evidence type="ECO:0000313" key="3">
    <source>
        <dbReference type="EMBL" id="ORZ36067.1"/>
    </source>
</evidence>
<dbReference type="AlphaFoldDB" id="A0A1Y2HN88"/>
<keyword evidence="2" id="KW-0472">Membrane</keyword>
<sequence>MDTILVPLLIGLVAVELALYLIHRSRQRRLRAKDLAEAPDMDVWYLPAGWTSRAPPPVPPPALPGTDPHLASSNPTSVARPPPTRHISQNLRTRGYVVLGVVEKWRGVPHPDDDVLPRYAPLARGGEVSVVALDAPSDSIRPSSTSPTQSQSAVELEVEDTPVALPTVPILSSPTPPPPAAVVTPVHTRSESVVQMSEPRTSTAGVAAPSS</sequence>
<feature type="region of interest" description="Disordered" evidence="1">
    <location>
        <begin position="166"/>
        <end position="211"/>
    </location>
</feature>
<reference evidence="3 4" key="1">
    <citation type="submission" date="2016-07" db="EMBL/GenBank/DDBJ databases">
        <title>Pervasive Adenine N6-methylation of Active Genes in Fungi.</title>
        <authorList>
            <consortium name="DOE Joint Genome Institute"/>
            <person name="Mondo S.J."/>
            <person name="Dannebaum R.O."/>
            <person name="Kuo R.C."/>
            <person name="Labutti K."/>
            <person name="Haridas S."/>
            <person name="Kuo A."/>
            <person name="Salamov A."/>
            <person name="Ahrendt S.R."/>
            <person name="Lipzen A."/>
            <person name="Sullivan W."/>
            <person name="Andreopoulos W.B."/>
            <person name="Clum A."/>
            <person name="Lindquist E."/>
            <person name="Daum C."/>
            <person name="Ramamoorthy G.K."/>
            <person name="Gryganskyi A."/>
            <person name="Culley D."/>
            <person name="Magnuson J.K."/>
            <person name="James T.Y."/>
            <person name="O'Malley M.A."/>
            <person name="Stajich J.E."/>
            <person name="Spatafora J.W."/>
            <person name="Visel A."/>
            <person name="Grigoriev I.V."/>
        </authorList>
    </citation>
    <scope>NUCLEOTIDE SEQUENCE [LARGE SCALE GENOMIC DNA]</scope>
    <source>
        <strain evidence="3 4">PL171</strain>
    </source>
</reference>
<dbReference type="Proteomes" id="UP000193411">
    <property type="component" value="Unassembled WGS sequence"/>
</dbReference>
<keyword evidence="4" id="KW-1185">Reference proteome</keyword>
<proteinExistence type="predicted"/>
<feature type="compositionally biased region" description="Polar residues" evidence="1">
    <location>
        <begin position="191"/>
        <end position="211"/>
    </location>
</feature>
<evidence type="ECO:0000256" key="2">
    <source>
        <dbReference type="SAM" id="Phobius"/>
    </source>
</evidence>
<keyword evidence="2" id="KW-1133">Transmembrane helix</keyword>
<keyword evidence="2" id="KW-0812">Transmembrane</keyword>
<feature type="transmembrane region" description="Helical" evidence="2">
    <location>
        <begin position="6"/>
        <end position="23"/>
    </location>
</feature>
<feature type="region of interest" description="Disordered" evidence="1">
    <location>
        <begin position="56"/>
        <end position="89"/>
    </location>
</feature>